<evidence type="ECO:0000313" key="3">
    <source>
        <dbReference type="Proteomes" id="UP000053105"/>
    </source>
</evidence>
<dbReference type="GO" id="GO:0021556">
    <property type="term" value="P:central nervous system formation"/>
    <property type="evidence" value="ECO:0007669"/>
    <property type="project" value="TreeGrafter"/>
</dbReference>
<dbReference type="InterPro" id="IPR052444">
    <property type="entry name" value="Spz/Toll_ligand-like"/>
</dbReference>
<feature type="region of interest" description="Disordered" evidence="1">
    <location>
        <begin position="61"/>
        <end position="105"/>
    </location>
</feature>
<dbReference type="EMBL" id="KQ435776">
    <property type="protein sequence ID" value="KOX74900.1"/>
    <property type="molecule type" value="Genomic_DNA"/>
</dbReference>
<dbReference type="InterPro" id="IPR029034">
    <property type="entry name" value="Cystine-knot_cytokine"/>
</dbReference>
<dbReference type="GO" id="GO:0045087">
    <property type="term" value="P:innate immune response"/>
    <property type="evidence" value="ECO:0007669"/>
    <property type="project" value="TreeGrafter"/>
</dbReference>
<dbReference type="Proteomes" id="UP000053105">
    <property type="component" value="Unassembled WGS sequence"/>
</dbReference>
<dbReference type="AlphaFoldDB" id="A0A0M9A0L0"/>
<dbReference type="Gene3D" id="2.10.90.10">
    <property type="entry name" value="Cystine-knot cytokines"/>
    <property type="match status" value="1"/>
</dbReference>
<evidence type="ECO:0000313" key="2">
    <source>
        <dbReference type="EMBL" id="KOX74900.1"/>
    </source>
</evidence>
<name>A0A0M9A0L0_9HYME</name>
<reference evidence="2 3" key="1">
    <citation type="submission" date="2015-07" db="EMBL/GenBank/DDBJ databases">
        <title>The genome of Melipona quadrifasciata.</title>
        <authorList>
            <person name="Pan H."/>
            <person name="Kapheim K."/>
        </authorList>
    </citation>
    <scope>NUCLEOTIDE SEQUENCE [LARGE SCALE GENOMIC DNA]</scope>
    <source>
        <strain evidence="2">0111107301</strain>
        <tissue evidence="2">Whole body</tissue>
    </source>
</reference>
<feature type="compositionally biased region" description="Basic and acidic residues" evidence="1">
    <location>
        <begin position="241"/>
        <end position="263"/>
    </location>
</feature>
<accession>A0A0M9A0L0</accession>
<proteinExistence type="predicted"/>
<feature type="region of interest" description="Disordered" evidence="1">
    <location>
        <begin position="237"/>
        <end position="267"/>
    </location>
</feature>
<dbReference type="PANTHER" id="PTHR23199:SF7">
    <property type="entry name" value="RE45222P"/>
    <property type="match status" value="1"/>
</dbReference>
<gene>
    <name evidence="2" type="ORF">WN51_13461</name>
</gene>
<organism evidence="2 3">
    <name type="scientific">Melipona quadrifasciata</name>
    <dbReference type="NCBI Taxonomy" id="166423"/>
    <lineage>
        <taxon>Eukaryota</taxon>
        <taxon>Metazoa</taxon>
        <taxon>Ecdysozoa</taxon>
        <taxon>Arthropoda</taxon>
        <taxon>Hexapoda</taxon>
        <taxon>Insecta</taxon>
        <taxon>Pterygota</taxon>
        <taxon>Neoptera</taxon>
        <taxon>Endopterygota</taxon>
        <taxon>Hymenoptera</taxon>
        <taxon>Apocrita</taxon>
        <taxon>Aculeata</taxon>
        <taxon>Apoidea</taxon>
        <taxon>Anthophila</taxon>
        <taxon>Apidae</taxon>
        <taxon>Melipona</taxon>
    </lineage>
</organism>
<feature type="region of interest" description="Disordered" evidence="1">
    <location>
        <begin position="186"/>
        <end position="208"/>
    </location>
</feature>
<dbReference type="GO" id="GO:0008083">
    <property type="term" value="F:growth factor activity"/>
    <property type="evidence" value="ECO:0007669"/>
    <property type="project" value="TreeGrafter"/>
</dbReference>
<feature type="compositionally biased region" description="Basic and acidic residues" evidence="1">
    <location>
        <begin position="190"/>
        <end position="202"/>
    </location>
</feature>
<sequence length="541" mass="60605">MGRVPLRPNTIHFGILLNGECLVRAKCVELREGIIDRHASSNSVLFMVLLCILCHANEYSDTKQSRPSDVDSTTESNEPPEGYYAFVKSPNAEPPKVRPPPYIDSDKECYDTGKQGKGYVSIHNICGDLNKGYIPRNPMNQYFNGSSYPFALLKNHTLKFLSKALPILKADDSLPKVATVQSYFQNSVDTDEKRSRSKRSSDSESALDTLRNGRKFCENGGGVMCMLYKAIQGEPLATSAAERRDEPSTPEYRQRTPPQEKPEYTGPPTPCPAKVEYATPVFAKNYQGVWRYVVQIPYEGYFTQTIEVTRCMQSRCHYLDGGCLSSPRWTSLLVAEIFYPDTFLEESQNSRIVGLKDAAGSPPPVHDFQNYQQYLQKRAGENEARNSGSQHHCDGVDEMGCFQVIWLQRLFKKKTMLENARQRKKSKASVCARGLGLIDKKVIRSDVLALLLKLITFALMVSGLAIKTSAGDILYINGEADSQIQLIRLIARSETFVTWMSRGSIKNTYSASNKYILPPGFSTCELLETGKQNNRQLVSGV</sequence>
<evidence type="ECO:0000256" key="1">
    <source>
        <dbReference type="SAM" id="MobiDB-lite"/>
    </source>
</evidence>
<dbReference type="GO" id="GO:0005576">
    <property type="term" value="C:extracellular region"/>
    <property type="evidence" value="ECO:0007669"/>
    <property type="project" value="TreeGrafter"/>
</dbReference>
<evidence type="ECO:0008006" key="4">
    <source>
        <dbReference type="Google" id="ProtNLM"/>
    </source>
</evidence>
<keyword evidence="3" id="KW-1185">Reference proteome</keyword>
<dbReference type="SUPFAM" id="SSF57501">
    <property type="entry name" value="Cystine-knot cytokines"/>
    <property type="match status" value="1"/>
</dbReference>
<dbReference type="PANTHER" id="PTHR23199">
    <property type="entry name" value="NEUROTROPHIN 1-RELATED"/>
    <property type="match status" value="1"/>
</dbReference>
<protein>
    <recommendedName>
        <fullName evidence="4">Spaetzle domain-containing protein</fullName>
    </recommendedName>
</protein>
<dbReference type="STRING" id="166423.A0A0M9A0L0"/>
<dbReference type="OrthoDB" id="6342974at2759"/>
<dbReference type="GO" id="GO:0005121">
    <property type="term" value="F:Toll binding"/>
    <property type="evidence" value="ECO:0007669"/>
    <property type="project" value="TreeGrafter"/>
</dbReference>